<protein>
    <submittedName>
        <fullName evidence="3">Uncharacterized protein</fullName>
    </submittedName>
</protein>
<feature type="compositionally biased region" description="Basic and acidic residues" evidence="1">
    <location>
        <begin position="1"/>
        <end position="10"/>
    </location>
</feature>
<reference evidence="3" key="2">
    <citation type="journal article" date="2024" name="Plant">
        <title>Genomic evolution and insights into agronomic trait innovations of Sesamum species.</title>
        <authorList>
            <person name="Miao H."/>
            <person name="Wang L."/>
            <person name="Qu L."/>
            <person name="Liu H."/>
            <person name="Sun Y."/>
            <person name="Le M."/>
            <person name="Wang Q."/>
            <person name="Wei S."/>
            <person name="Zheng Y."/>
            <person name="Lin W."/>
            <person name="Duan Y."/>
            <person name="Cao H."/>
            <person name="Xiong S."/>
            <person name="Wang X."/>
            <person name="Wei L."/>
            <person name="Li C."/>
            <person name="Ma Q."/>
            <person name="Ju M."/>
            <person name="Zhao R."/>
            <person name="Li G."/>
            <person name="Mu C."/>
            <person name="Tian Q."/>
            <person name="Mei H."/>
            <person name="Zhang T."/>
            <person name="Gao T."/>
            <person name="Zhang H."/>
        </authorList>
    </citation>
    <scope>NUCLEOTIDE SEQUENCE</scope>
    <source>
        <strain evidence="3">KEN8</strain>
    </source>
</reference>
<reference evidence="3" key="1">
    <citation type="submission" date="2020-06" db="EMBL/GenBank/DDBJ databases">
        <authorList>
            <person name="Li T."/>
            <person name="Hu X."/>
            <person name="Zhang T."/>
            <person name="Song X."/>
            <person name="Zhang H."/>
            <person name="Dai N."/>
            <person name="Sheng W."/>
            <person name="Hou X."/>
            <person name="Wei L."/>
        </authorList>
    </citation>
    <scope>NUCLEOTIDE SEQUENCE</scope>
    <source>
        <strain evidence="3">KEN8</strain>
        <tissue evidence="3">Leaf</tissue>
    </source>
</reference>
<gene>
    <name evidence="3" type="ORF">Scaly_2456800</name>
</gene>
<feature type="transmembrane region" description="Helical" evidence="2">
    <location>
        <begin position="274"/>
        <end position="296"/>
    </location>
</feature>
<evidence type="ECO:0000313" key="3">
    <source>
        <dbReference type="EMBL" id="KAL0321604.1"/>
    </source>
</evidence>
<evidence type="ECO:0000256" key="1">
    <source>
        <dbReference type="SAM" id="MobiDB-lite"/>
    </source>
</evidence>
<feature type="transmembrane region" description="Helical" evidence="2">
    <location>
        <begin position="201"/>
        <end position="229"/>
    </location>
</feature>
<dbReference type="EMBL" id="JACGWM010000016">
    <property type="protein sequence ID" value="KAL0321604.1"/>
    <property type="molecule type" value="Genomic_DNA"/>
</dbReference>
<keyword evidence="2" id="KW-0812">Transmembrane</keyword>
<feature type="transmembrane region" description="Helical" evidence="2">
    <location>
        <begin position="241"/>
        <end position="262"/>
    </location>
</feature>
<dbReference type="AlphaFoldDB" id="A0AAW2LR01"/>
<name>A0AAW2LR01_9LAMI</name>
<feature type="region of interest" description="Disordered" evidence="1">
    <location>
        <begin position="1"/>
        <end position="55"/>
    </location>
</feature>
<keyword evidence="2" id="KW-0472">Membrane</keyword>
<feature type="transmembrane region" description="Helical" evidence="2">
    <location>
        <begin position="142"/>
        <end position="171"/>
    </location>
</feature>
<feature type="transmembrane region" description="Helical" evidence="2">
    <location>
        <begin position="65"/>
        <end position="83"/>
    </location>
</feature>
<accession>A0AAW2LR01</accession>
<sequence length="333" mass="37765">MQHLRIRPDPKWSVYAKLGPKPKGSGLAQKHSSSERSPNLMKESSPGSKQGSRPNIVSKRIKDGIGFLLLSLVAFAFIFNLHLRSRRAHYLRNFSSFWTVRSLLVSLASLWAVNEILRLPFVRRKHSYPFLPSISLQQQASICKLHVVLSLGFLEPGFLITVFLLILFVYFSPVEAQLTRFRHRSSVLWTDQYGNKTMLCIYPVFSCVIFGVFAFAYSVAFLVSCWRVMRLVINKRIGNRINLLAITVIVALTAQILCFSLSCRWMPEDVAYGVVVLAMFLSVVWCMAVGEVLLVLTPIRDSLAAGGDCCQWLRRPPKRGNRCLVSYMMNSEP</sequence>
<proteinExistence type="predicted"/>
<evidence type="ECO:0000256" key="2">
    <source>
        <dbReference type="SAM" id="Phobius"/>
    </source>
</evidence>
<keyword evidence="2" id="KW-1133">Transmembrane helix</keyword>
<dbReference type="PANTHER" id="PTHR34116:SF9">
    <property type="entry name" value="OS08G0346600 PROTEIN"/>
    <property type="match status" value="1"/>
</dbReference>
<feature type="transmembrane region" description="Helical" evidence="2">
    <location>
        <begin position="103"/>
        <end position="121"/>
    </location>
</feature>
<feature type="compositionally biased region" description="Polar residues" evidence="1">
    <location>
        <begin position="45"/>
        <end position="55"/>
    </location>
</feature>
<comment type="caution">
    <text evidence="3">The sequence shown here is derived from an EMBL/GenBank/DDBJ whole genome shotgun (WGS) entry which is preliminary data.</text>
</comment>
<organism evidence="3">
    <name type="scientific">Sesamum calycinum</name>
    <dbReference type="NCBI Taxonomy" id="2727403"/>
    <lineage>
        <taxon>Eukaryota</taxon>
        <taxon>Viridiplantae</taxon>
        <taxon>Streptophyta</taxon>
        <taxon>Embryophyta</taxon>
        <taxon>Tracheophyta</taxon>
        <taxon>Spermatophyta</taxon>
        <taxon>Magnoliopsida</taxon>
        <taxon>eudicotyledons</taxon>
        <taxon>Gunneridae</taxon>
        <taxon>Pentapetalae</taxon>
        <taxon>asterids</taxon>
        <taxon>lamiids</taxon>
        <taxon>Lamiales</taxon>
        <taxon>Pedaliaceae</taxon>
        <taxon>Sesamum</taxon>
    </lineage>
</organism>
<dbReference type="PANTHER" id="PTHR34116">
    <property type="entry name" value="PLASMINOGEN ACTIVATOR INHIBITOR"/>
    <property type="match status" value="1"/>
</dbReference>